<evidence type="ECO:0000313" key="1">
    <source>
        <dbReference type="EMBL" id="MCW3787094.1"/>
    </source>
</evidence>
<dbReference type="Proteomes" id="UP001209229">
    <property type="component" value="Unassembled WGS sequence"/>
</dbReference>
<comment type="caution">
    <text evidence="1">The sequence shown here is derived from an EMBL/GenBank/DDBJ whole genome shotgun (WGS) entry which is preliminary data.</text>
</comment>
<reference evidence="1" key="1">
    <citation type="submission" date="2022-10" db="EMBL/GenBank/DDBJ databases">
        <authorList>
            <person name="Yu W.X."/>
        </authorList>
    </citation>
    <scope>NUCLEOTIDE SEQUENCE</scope>
    <source>
        <strain evidence="1">AAT</strain>
    </source>
</reference>
<gene>
    <name evidence="1" type="ORF">OM075_11480</name>
</gene>
<evidence type="ECO:0000313" key="2">
    <source>
        <dbReference type="Proteomes" id="UP001209229"/>
    </source>
</evidence>
<proteinExistence type="predicted"/>
<accession>A0AAE3M4R2</accession>
<organism evidence="1 2">
    <name type="scientific">Plebeiibacterium sediminum</name>
    <dbReference type="NCBI Taxonomy" id="2992112"/>
    <lineage>
        <taxon>Bacteria</taxon>
        <taxon>Pseudomonadati</taxon>
        <taxon>Bacteroidota</taxon>
        <taxon>Bacteroidia</taxon>
        <taxon>Marinilabiliales</taxon>
        <taxon>Marinilabiliaceae</taxon>
        <taxon>Plebeiibacterium</taxon>
    </lineage>
</organism>
<protein>
    <submittedName>
        <fullName evidence="1">Uncharacterized protein</fullName>
    </submittedName>
</protein>
<dbReference type="EMBL" id="JAPDPJ010000024">
    <property type="protein sequence ID" value="MCW3787094.1"/>
    <property type="molecule type" value="Genomic_DNA"/>
</dbReference>
<sequence>MKLFRIGFILVTFLSVIMFQRCVSDTINLDDVPDEANRPYAIDVPGMRIHGTAMEIFDELDVDSIIEVDESGLFWFYYDEEFVQEWNKMLALNEISNAFYYDMSSYLGAGLPGTSVRLTNEESIVLTDEENVRIDTVMWKAGAFNFTFETSSPAVDSVIITIPQLYINDEVFTDTIVGASLNNSYSIDLTDTYMDFTQYPGDANSINLITDVIFAEDASSYSTATLSISYEMIDMGLKKAIGYFGSRIISDDEKTLDFDAFDNNFLSTNVVLNDLRLEVIAENTFGIPMKINSGNIVFSNTDTNEDVDIIIEDGNNIIDLDNYIDGSSVIPTEKLEINTDNSNLEDLLNINEFAPSKVGSHIQIIANPDDADLNYFLTDTSNVKTTIRMNVPLWFKSSNYSRSDTIDFDYNSDIDDDEDEPLSDKLEALTANFNVENGLPFDIRFQIYLADKDYTIVDQLFSSDNELPFIESAKLDNLDRLSESTVSSFEAEIDNQKLETWRERDVKYAIVRIMAATEDEDYVKLGEDNFINVTMSFSAVGKLGE</sequence>
<dbReference type="RefSeq" id="WP_301190659.1">
    <property type="nucleotide sequence ID" value="NZ_JAPDPJ010000024.1"/>
</dbReference>
<keyword evidence="2" id="KW-1185">Reference proteome</keyword>
<name>A0AAE3M4R2_9BACT</name>
<dbReference type="AlphaFoldDB" id="A0AAE3M4R2"/>